<dbReference type="PANTHER" id="PTHR33406">
    <property type="entry name" value="MEMBRANE PROTEIN MJ1562-RELATED"/>
    <property type="match status" value="1"/>
</dbReference>
<evidence type="ECO:0000256" key="3">
    <source>
        <dbReference type="ARBA" id="ARBA00022692"/>
    </source>
</evidence>
<dbReference type="PANTHER" id="PTHR33406:SF13">
    <property type="entry name" value="MEMBRANE PROTEIN YDFJ"/>
    <property type="match status" value="1"/>
</dbReference>
<feature type="transmembrane region" description="Helical" evidence="6">
    <location>
        <begin position="352"/>
        <end position="374"/>
    </location>
</feature>
<organism evidence="8 9">
    <name type="scientific">Yersinia rohdei</name>
    <dbReference type="NCBI Taxonomy" id="29485"/>
    <lineage>
        <taxon>Bacteria</taxon>
        <taxon>Pseudomonadati</taxon>
        <taxon>Pseudomonadota</taxon>
        <taxon>Gammaproteobacteria</taxon>
        <taxon>Enterobacterales</taxon>
        <taxon>Yersiniaceae</taxon>
        <taxon>Yersinia</taxon>
    </lineage>
</organism>
<keyword evidence="2" id="KW-1003">Cell membrane</keyword>
<dbReference type="RefSeq" id="WP_050535052.1">
    <property type="nucleotide sequence ID" value="NZ_CTKE01000011.1"/>
</dbReference>
<dbReference type="GO" id="GO:0005886">
    <property type="term" value="C:plasma membrane"/>
    <property type="evidence" value="ECO:0007669"/>
    <property type="project" value="UniProtKB-SubCell"/>
</dbReference>
<evidence type="ECO:0000256" key="2">
    <source>
        <dbReference type="ARBA" id="ARBA00022475"/>
    </source>
</evidence>
<evidence type="ECO:0000313" key="9">
    <source>
        <dbReference type="Proteomes" id="UP000042054"/>
    </source>
</evidence>
<proteinExistence type="predicted"/>
<dbReference type="InterPro" id="IPR050545">
    <property type="entry name" value="Mycobact_MmpL"/>
</dbReference>
<evidence type="ECO:0000256" key="4">
    <source>
        <dbReference type="ARBA" id="ARBA00022989"/>
    </source>
</evidence>
<evidence type="ECO:0000256" key="5">
    <source>
        <dbReference type="ARBA" id="ARBA00023136"/>
    </source>
</evidence>
<feature type="transmembrane region" description="Helical" evidence="6">
    <location>
        <begin position="664"/>
        <end position="685"/>
    </location>
</feature>
<feature type="transmembrane region" description="Helical" evidence="6">
    <location>
        <begin position="747"/>
        <end position="769"/>
    </location>
</feature>
<dbReference type="Gene3D" id="1.20.1640.10">
    <property type="entry name" value="Multidrug efflux transporter AcrB transmembrane domain"/>
    <property type="match status" value="2"/>
</dbReference>
<sequence>MPNSSFLRTDCHRKLAIGWLLVCLLLLATLLWLIPRSQINSSVLALLPKQELAGVPAELTEGFNQRLDRQLVWLVSPAQDTLAPVNWWLQQLQKMPELHQVSGEMTAQRLQEWGAFFFQHRNVLLDDATRLRLSKGGDAQAQWILGQAYSAFAGVSGKELQHDPLLLVRGSQLAQQQNSGTLSLNKGWLVAKESHGREWYLIHGELRASSYDMASARSTVESLAALKQQIQERWPGTEVLERGTIFYSNYASQQAESDISTIGVISVVGVFLLILIMFKSLLPLGLCLLSITIGALAGAVATLLVFGEVHVMTLVLSASIIGISADYTLYYLTDRMAHGKQITPLESLKKLFPALSMALLTTVTAYLILLIAPFPGLQQLAVFAAAGLTAACITVMCWYPILAKRLPVRPVPSLKLIYLWLALWQNNRALRFGLPGIIIVLIISGIATLKVNDDISELQAMPREFQQQEQRIAALTGQHSDQKWFVVYGDNTEQALQRLEQFSPHLLEAKQAGWLENYRVLPLPSLLRQQQNLALLEQTAPSIIQKLQQAGVSVSLPKMPVEGSQQVWVTPEQWLGSVVSEGWRLLWLSLPDGQTAMLVPVSGVSHPTALQQLATSVPGVSWVDRKTEFNELFSLYRAYLSWLLLISAIAIAVVYCWRLGLRRGLYCITPTFLSLGMGLAVLSFTGHSLNLFSLLALILVLGIGINYTLFFTNPRGTPATSMFAIFMAVFTTQLTFGMLVFSHTQAISSFGIVLSSGVFTAFLLAPLALPTPKESGREL</sequence>
<evidence type="ECO:0000259" key="7">
    <source>
        <dbReference type="Pfam" id="PF03176"/>
    </source>
</evidence>
<feature type="domain" description="Membrane transport protein MMPL" evidence="7">
    <location>
        <begin position="219"/>
        <end position="403"/>
    </location>
</feature>
<keyword evidence="4 6" id="KW-1133">Transmembrane helix</keyword>
<evidence type="ECO:0000313" key="8">
    <source>
        <dbReference type="EMBL" id="CQI91223.1"/>
    </source>
</evidence>
<feature type="transmembrane region" description="Helical" evidence="6">
    <location>
        <begin position="285"/>
        <end position="306"/>
    </location>
</feature>
<comment type="subcellular location">
    <subcellularLocation>
        <location evidence="1">Cell membrane</location>
        <topology evidence="1">Multi-pass membrane protein</topology>
    </subcellularLocation>
</comment>
<dbReference type="STRING" id="29485.CH64_1624"/>
<keyword evidence="3 6" id="KW-0812">Transmembrane</keyword>
<dbReference type="Pfam" id="PF03176">
    <property type="entry name" value="MMPL"/>
    <property type="match status" value="1"/>
</dbReference>
<gene>
    <name evidence="8" type="ORF">ERS008555_02345</name>
</gene>
<feature type="transmembrane region" description="Helical" evidence="6">
    <location>
        <begin position="312"/>
        <end position="332"/>
    </location>
</feature>
<dbReference type="Proteomes" id="UP000042054">
    <property type="component" value="Unassembled WGS sequence"/>
</dbReference>
<accession>A0A0U1HU22</accession>
<feature type="transmembrane region" description="Helical" evidence="6">
    <location>
        <begin position="722"/>
        <end position="741"/>
    </location>
</feature>
<dbReference type="AlphaFoldDB" id="A0A0U1HU22"/>
<evidence type="ECO:0000256" key="1">
    <source>
        <dbReference type="ARBA" id="ARBA00004651"/>
    </source>
</evidence>
<feature type="transmembrane region" description="Helical" evidence="6">
    <location>
        <begin position="429"/>
        <end position="449"/>
    </location>
</feature>
<keyword evidence="5 6" id="KW-0472">Membrane</keyword>
<dbReference type="InterPro" id="IPR004869">
    <property type="entry name" value="MMPL_dom"/>
</dbReference>
<dbReference type="EMBL" id="CTKE01000011">
    <property type="protein sequence ID" value="CQI91223.1"/>
    <property type="molecule type" value="Genomic_DNA"/>
</dbReference>
<feature type="transmembrane region" description="Helical" evidence="6">
    <location>
        <begin position="639"/>
        <end position="657"/>
    </location>
</feature>
<feature type="transmembrane region" description="Helical" evidence="6">
    <location>
        <begin position="691"/>
        <end position="710"/>
    </location>
</feature>
<feature type="transmembrane region" description="Helical" evidence="6">
    <location>
        <begin position="380"/>
        <end position="402"/>
    </location>
</feature>
<protein>
    <submittedName>
        <fullName evidence="8">Putative inner membrane protein</fullName>
    </submittedName>
</protein>
<reference evidence="8 9" key="1">
    <citation type="submission" date="2015-03" db="EMBL/GenBank/DDBJ databases">
        <authorList>
            <person name="Murphy D."/>
        </authorList>
    </citation>
    <scope>NUCLEOTIDE SEQUENCE [LARGE SCALE GENOMIC DNA]</scope>
    <source>
        <strain evidence="8 9">68/02</strain>
    </source>
</reference>
<feature type="transmembrane region" description="Helical" evidence="6">
    <location>
        <begin position="259"/>
        <end position="278"/>
    </location>
</feature>
<evidence type="ECO:0000256" key="6">
    <source>
        <dbReference type="SAM" id="Phobius"/>
    </source>
</evidence>
<name>A0A0U1HU22_YERRO</name>
<dbReference type="SUPFAM" id="SSF82866">
    <property type="entry name" value="Multidrug efflux transporter AcrB transmembrane domain"/>
    <property type="match status" value="2"/>
</dbReference>